<protein>
    <submittedName>
        <fullName evidence="1">GRAS10</fullName>
    </submittedName>
</protein>
<reference evidence="2" key="1">
    <citation type="journal article" date="2011" name="Nature">
        <title>Genome sequence and analysis of the tuber crop potato.</title>
        <authorList>
            <consortium name="The Potato Genome Sequencing Consortium"/>
        </authorList>
    </citation>
    <scope>NUCLEOTIDE SEQUENCE [LARGE SCALE GENOMIC DNA]</scope>
    <source>
        <strain evidence="2">cv. DM1-3 516 R44</strain>
    </source>
</reference>
<reference evidence="1" key="2">
    <citation type="submission" date="2015-06" db="UniProtKB">
        <authorList>
            <consortium name="EnsemblPlants"/>
        </authorList>
    </citation>
    <scope>IDENTIFICATION</scope>
    <source>
        <strain evidence="1">DM1-3 516 R44</strain>
    </source>
</reference>
<dbReference type="STRING" id="4113.M1C4E7"/>
<keyword evidence="2" id="KW-1185">Reference proteome</keyword>
<dbReference type="PaxDb" id="4113-PGSC0003DMT400059555"/>
<accession>M1C4E7</accession>
<dbReference type="EnsemblPlants" id="PGSC0003DMT400059555">
    <property type="protein sequence ID" value="PGSC0003DMT400059555"/>
    <property type="gene ID" value="PGSC0003DMG400023135"/>
</dbReference>
<dbReference type="HOGENOM" id="CLU_3054130_0_0_1"/>
<proteinExistence type="predicted"/>
<dbReference type="AlphaFoldDB" id="M1C4E7"/>
<sequence>MNNNSERPYSSLLSGIFPDLVTQIAHQGRPNLMGKRSLAEFQQQQQLQFLQLQQ</sequence>
<evidence type="ECO:0000313" key="1">
    <source>
        <dbReference type="EnsemblPlants" id="PGSC0003DMT400059555"/>
    </source>
</evidence>
<dbReference type="Proteomes" id="UP000011115">
    <property type="component" value="Unassembled WGS sequence"/>
</dbReference>
<organism evidence="1 2">
    <name type="scientific">Solanum tuberosum</name>
    <name type="common">Potato</name>
    <dbReference type="NCBI Taxonomy" id="4113"/>
    <lineage>
        <taxon>Eukaryota</taxon>
        <taxon>Viridiplantae</taxon>
        <taxon>Streptophyta</taxon>
        <taxon>Embryophyta</taxon>
        <taxon>Tracheophyta</taxon>
        <taxon>Spermatophyta</taxon>
        <taxon>Magnoliopsida</taxon>
        <taxon>eudicotyledons</taxon>
        <taxon>Gunneridae</taxon>
        <taxon>Pentapetalae</taxon>
        <taxon>asterids</taxon>
        <taxon>lamiids</taxon>
        <taxon>Solanales</taxon>
        <taxon>Solanaceae</taxon>
        <taxon>Solanoideae</taxon>
        <taxon>Solaneae</taxon>
        <taxon>Solanum</taxon>
    </lineage>
</organism>
<dbReference type="InParanoid" id="M1C4E7"/>
<evidence type="ECO:0000313" key="2">
    <source>
        <dbReference type="Proteomes" id="UP000011115"/>
    </source>
</evidence>
<dbReference type="Gramene" id="PGSC0003DMT400059555">
    <property type="protein sequence ID" value="PGSC0003DMT400059555"/>
    <property type="gene ID" value="PGSC0003DMG400023135"/>
</dbReference>
<name>M1C4E7_SOLTU</name>